<sequence length="152" mass="17702">MNIAKQCLYDLTKSDIGNISDTALIASILCLNERLYKRFLLEMSFHLNLPINKISLLIKEMSSKYLVNTSIQGSARFSNNLEYVFPQVFLNVVEELTGIRMSTIYGALNFQVQRENKFFWKLVQKNISQYTEAQLKTYYYKQCELQTKGTVK</sequence>
<proteinExistence type="predicted"/>
<accession>A0AA86UNR6</accession>
<organism evidence="1">
    <name type="scientific">Hexamita inflata</name>
    <dbReference type="NCBI Taxonomy" id="28002"/>
    <lineage>
        <taxon>Eukaryota</taxon>
        <taxon>Metamonada</taxon>
        <taxon>Diplomonadida</taxon>
        <taxon>Hexamitidae</taxon>
        <taxon>Hexamitinae</taxon>
        <taxon>Hexamita</taxon>
    </lineage>
</organism>
<dbReference type="EMBL" id="CAXDID020000630">
    <property type="protein sequence ID" value="CAL6107186.1"/>
    <property type="molecule type" value="Genomic_DNA"/>
</dbReference>
<protein>
    <submittedName>
        <fullName evidence="2">Hypothetical_protein</fullName>
    </submittedName>
</protein>
<evidence type="ECO:0000313" key="2">
    <source>
        <dbReference type="EMBL" id="CAL6107186.1"/>
    </source>
</evidence>
<comment type="caution">
    <text evidence="1">The sequence shown here is derived from an EMBL/GenBank/DDBJ whole genome shotgun (WGS) entry which is preliminary data.</text>
</comment>
<dbReference type="Proteomes" id="UP001642409">
    <property type="component" value="Unassembled WGS sequence"/>
</dbReference>
<evidence type="ECO:0000313" key="3">
    <source>
        <dbReference type="Proteomes" id="UP001642409"/>
    </source>
</evidence>
<keyword evidence="3" id="KW-1185">Reference proteome</keyword>
<reference evidence="2 3" key="2">
    <citation type="submission" date="2024-07" db="EMBL/GenBank/DDBJ databases">
        <authorList>
            <person name="Akdeniz Z."/>
        </authorList>
    </citation>
    <scope>NUCLEOTIDE SEQUENCE [LARGE SCALE GENOMIC DNA]</scope>
</reference>
<name>A0AA86UNR6_9EUKA</name>
<dbReference type="AlphaFoldDB" id="A0AA86UNR6"/>
<reference evidence="1" key="1">
    <citation type="submission" date="2023-06" db="EMBL/GenBank/DDBJ databases">
        <authorList>
            <person name="Kurt Z."/>
        </authorList>
    </citation>
    <scope>NUCLEOTIDE SEQUENCE</scope>
</reference>
<gene>
    <name evidence="1" type="ORF">HINF_LOCUS53265</name>
    <name evidence="2" type="ORF">HINF_LOCUS74349</name>
</gene>
<dbReference type="EMBL" id="CATOUU010000992">
    <property type="protein sequence ID" value="CAI9965620.1"/>
    <property type="molecule type" value="Genomic_DNA"/>
</dbReference>
<evidence type="ECO:0000313" key="1">
    <source>
        <dbReference type="EMBL" id="CAI9965620.1"/>
    </source>
</evidence>